<protein>
    <recommendedName>
        <fullName evidence="2">Peptidase M56 domain-containing protein</fullName>
    </recommendedName>
</protein>
<organism evidence="3 4">
    <name type="scientific">Paenibacillus tyrfis</name>
    <dbReference type="NCBI Taxonomy" id="1501230"/>
    <lineage>
        <taxon>Bacteria</taxon>
        <taxon>Bacillati</taxon>
        <taxon>Bacillota</taxon>
        <taxon>Bacilli</taxon>
        <taxon>Bacillales</taxon>
        <taxon>Paenibacillaceae</taxon>
        <taxon>Paenibacillus</taxon>
    </lineage>
</organism>
<reference evidence="3 4" key="1">
    <citation type="submission" date="2014-06" db="EMBL/GenBank/DDBJ databases">
        <title>Draft genome sequence of Paenibacillus sp. MSt1.</title>
        <authorList>
            <person name="Aw Y.K."/>
            <person name="Ong K.S."/>
            <person name="Gan H.M."/>
            <person name="Lee S.M."/>
        </authorList>
    </citation>
    <scope>NUCLEOTIDE SEQUENCE [LARGE SCALE GENOMIC DNA]</scope>
    <source>
        <strain evidence="3 4">MSt1</strain>
    </source>
</reference>
<dbReference type="CDD" id="cd07341">
    <property type="entry name" value="M56_BlaR1_MecR1_like"/>
    <property type="match status" value="1"/>
</dbReference>
<keyword evidence="1" id="KW-0812">Transmembrane</keyword>
<feature type="transmembrane region" description="Helical" evidence="1">
    <location>
        <begin position="44"/>
        <end position="68"/>
    </location>
</feature>
<dbReference type="AlphaFoldDB" id="A0A081P0I4"/>
<comment type="caution">
    <text evidence="3">The sequence shown here is derived from an EMBL/GenBank/DDBJ whole genome shotgun (WGS) entry which is preliminary data.</text>
</comment>
<evidence type="ECO:0000313" key="4">
    <source>
        <dbReference type="Proteomes" id="UP000028123"/>
    </source>
</evidence>
<dbReference type="EMBL" id="JNVM01000017">
    <property type="protein sequence ID" value="KEQ24207.1"/>
    <property type="molecule type" value="Genomic_DNA"/>
</dbReference>
<feature type="transmembrane region" description="Helical" evidence="1">
    <location>
        <begin position="12"/>
        <end position="32"/>
    </location>
</feature>
<dbReference type="OrthoDB" id="9762883at2"/>
<dbReference type="PANTHER" id="PTHR34978:SF3">
    <property type="entry name" value="SLR0241 PROTEIN"/>
    <property type="match status" value="1"/>
</dbReference>
<evidence type="ECO:0000313" key="3">
    <source>
        <dbReference type="EMBL" id="KEQ24207.1"/>
    </source>
</evidence>
<proteinExistence type="predicted"/>
<feature type="transmembrane region" description="Helical" evidence="1">
    <location>
        <begin position="249"/>
        <end position="272"/>
    </location>
</feature>
<evidence type="ECO:0000259" key="2">
    <source>
        <dbReference type="Pfam" id="PF05569"/>
    </source>
</evidence>
<gene>
    <name evidence="3" type="ORF">ET33_10980</name>
</gene>
<accession>A0A081P0I4</accession>
<feature type="transmembrane region" description="Helical" evidence="1">
    <location>
        <begin position="138"/>
        <end position="160"/>
    </location>
</feature>
<dbReference type="PANTHER" id="PTHR34978">
    <property type="entry name" value="POSSIBLE SENSOR-TRANSDUCER PROTEIN BLAR"/>
    <property type="match status" value="1"/>
</dbReference>
<dbReference type="Gene3D" id="3.30.2010.10">
    <property type="entry name" value="Metalloproteases ('zincins'), catalytic domain"/>
    <property type="match status" value="1"/>
</dbReference>
<dbReference type="Proteomes" id="UP000028123">
    <property type="component" value="Unassembled WGS sequence"/>
</dbReference>
<feature type="domain" description="Peptidase M56" evidence="2">
    <location>
        <begin position="11"/>
        <end position="338"/>
    </location>
</feature>
<dbReference type="Pfam" id="PF05569">
    <property type="entry name" value="Peptidase_M56"/>
    <property type="match status" value="1"/>
</dbReference>
<dbReference type="RefSeq" id="WP_036686494.1">
    <property type="nucleotide sequence ID" value="NZ_JNVM01000017.1"/>
</dbReference>
<dbReference type="eggNOG" id="COG4219">
    <property type="taxonomic scope" value="Bacteria"/>
</dbReference>
<sequence length="748" mass="84727">MEMLCEIFIGLWYSTLAASAVALLVMAILALFRHRISPRIRHALWLIVLVRLLLPVFPDSPVSLFHMLHFGTDIKKAVSLIIPLTEKENNPSAERSRNSQEKEYVHNDYSMIRPEEDTVPDAQLPAGVENSAHFSHPWGLKIIAAVWLAGMVALLTYLFVYMLKMRRRFKTLTLVTDPRILSVVDDCRRKFGIKRPIPVYTGSYARSPYISGLFRPWIYFPEGIDKELSVQQLIHVFSHELAHHKRKDVAWNLLGSFVLAVHWINPVVWMSIKRMKTDRELACDACVLEVLGETEAVPYGMTIIGFLKHFSSRRNQPNLLYFDGSTNTNQLVRRIEMIKSFKAGSYKLSAVAVLGVVLLSAATLTNAAAPAAGGSTEQAPAIATAKTEDRILFDSSSRSYDNLEKAAKVAGFKFKAPAALPEGYKFHEIELRSKTKDEAKLTKAEVNYVLRVGERHYGSFKLQIDSSGTSLDEAYTEFEQHEKKTAVRETEIRKEPITLYGMQAYKVIVTTKVNAKKHEGWSYFWLDGGVLYQFDGGAFSDQEKLDIIASMKYPDQEMYKTQVNLDLLNVGIYDTGDLRRTAELIGFTPKFSRQVAGQFKMSGASMVQKLYFGYPDNDEDKKSKLLDIRYNRTDEQGNIQGFPFMQIKNGTMYEDMKKNGNAAFYRIDRKKHTAPVSAMVLGGREVLKTAKYKIDGELSSPDEIDFVSYYWKEGDVCFQVVFKGEGVPQEDIVADLMNEKAADLNNLK</sequence>
<keyword evidence="1" id="KW-0472">Membrane</keyword>
<keyword evidence="1" id="KW-1133">Transmembrane helix</keyword>
<dbReference type="InterPro" id="IPR008756">
    <property type="entry name" value="Peptidase_M56"/>
</dbReference>
<evidence type="ECO:0000256" key="1">
    <source>
        <dbReference type="SAM" id="Phobius"/>
    </source>
</evidence>
<name>A0A081P0I4_9BACL</name>
<dbReference type="InterPro" id="IPR052173">
    <property type="entry name" value="Beta-lactam_resp_regulator"/>
</dbReference>
<keyword evidence="4" id="KW-1185">Reference proteome</keyword>